<organism evidence="1 2">
    <name type="scientific">Stenotrophomonas maltophilia</name>
    <name type="common">Pseudomonas maltophilia</name>
    <name type="synonym">Xanthomonas maltophilia</name>
    <dbReference type="NCBI Taxonomy" id="40324"/>
    <lineage>
        <taxon>Bacteria</taxon>
        <taxon>Pseudomonadati</taxon>
        <taxon>Pseudomonadota</taxon>
        <taxon>Gammaproteobacteria</taxon>
        <taxon>Lysobacterales</taxon>
        <taxon>Lysobacteraceae</taxon>
        <taxon>Stenotrophomonas</taxon>
        <taxon>Stenotrophomonas maltophilia group</taxon>
    </lineage>
</organism>
<evidence type="ECO:0000313" key="1">
    <source>
        <dbReference type="EMBL" id="MBH1792017.1"/>
    </source>
</evidence>
<evidence type="ECO:0000313" key="2">
    <source>
        <dbReference type="Proteomes" id="UP000634179"/>
    </source>
</evidence>
<dbReference type="Proteomes" id="UP000634179">
    <property type="component" value="Unassembled WGS sequence"/>
</dbReference>
<proteinExistence type="predicted"/>
<gene>
    <name evidence="1" type="ORF">I5V89_19320</name>
</gene>
<comment type="caution">
    <text evidence="1">The sequence shown here is derived from an EMBL/GenBank/DDBJ whole genome shotgun (WGS) entry which is preliminary data.</text>
</comment>
<dbReference type="AlphaFoldDB" id="A0AA40Y720"/>
<reference evidence="1" key="1">
    <citation type="submission" date="2020-11" db="EMBL/GenBank/DDBJ databases">
        <title>Enhanced detection system for hospital associated transmission using whole genome sequencing surveillance.</title>
        <authorList>
            <person name="Harrison L.H."/>
            <person name="Van Tyne D."/>
            <person name="Marsh J.W."/>
            <person name="Griffith M.P."/>
            <person name="Snyder D.J."/>
            <person name="Cooper V.S."/>
            <person name="Mustapha M."/>
        </authorList>
    </citation>
    <scope>NUCLEOTIDE SEQUENCE</scope>
    <source>
        <strain evidence="1">STEN00053</strain>
    </source>
</reference>
<name>A0AA40Y720_STEMA</name>
<protein>
    <submittedName>
        <fullName evidence="1">Uncharacterized protein</fullName>
    </submittedName>
</protein>
<accession>A0AA40Y720</accession>
<dbReference type="RefSeq" id="WP_049446532.1">
    <property type="nucleotide sequence ID" value="NZ_CP040440.1"/>
</dbReference>
<sequence length="61" mass="6507">MNMDDVHDFCEAQRANGVGYAACNKCPIHAACTSGTGYLTRASLDAWQERCVAALEKAVTA</sequence>
<dbReference type="EMBL" id="JADUOV010000018">
    <property type="protein sequence ID" value="MBH1792017.1"/>
    <property type="molecule type" value="Genomic_DNA"/>
</dbReference>